<dbReference type="Ensembl" id="ENSAMXT00000003079.2">
    <property type="protein sequence ID" value="ENSAMXP00000003079.2"/>
    <property type="gene ID" value="ENSAMXG00000003023.2"/>
</dbReference>
<dbReference type="HOGENOM" id="CLU_1921763_0_0_1"/>
<name>W5K668_ASTMX</name>
<sequence>VALELHFSPLCAFFLARCVNYLQQQVIKKHGQYSCEGRNLTYIPTSLPSSVKILDFSLNFLPTLKRSVFPQLYNLQHLDLTR</sequence>
<evidence type="ECO:0000313" key="1">
    <source>
        <dbReference type="Ensembl" id="ENSAMXP00000003079.2"/>
    </source>
</evidence>
<dbReference type="AlphaFoldDB" id="W5K668"/>
<dbReference type="STRING" id="7994.ENSAMXP00000003079"/>
<dbReference type="GeneTree" id="ENSGT01120000277684"/>
<dbReference type="SUPFAM" id="SSF52058">
    <property type="entry name" value="L domain-like"/>
    <property type="match status" value="1"/>
</dbReference>
<reference evidence="2" key="2">
    <citation type="journal article" date="2014" name="Nat. Commun.">
        <title>The cavefish genome reveals candidate genes for eye loss.</title>
        <authorList>
            <person name="McGaugh S.E."/>
            <person name="Gross J.B."/>
            <person name="Aken B."/>
            <person name="Blin M."/>
            <person name="Borowsky R."/>
            <person name="Chalopin D."/>
            <person name="Hinaux H."/>
            <person name="Jeffery W.R."/>
            <person name="Keene A."/>
            <person name="Ma L."/>
            <person name="Minx P."/>
            <person name="Murphy D."/>
            <person name="O'Quin K.E."/>
            <person name="Retaux S."/>
            <person name="Rohner N."/>
            <person name="Searle S.M."/>
            <person name="Stahl B.A."/>
            <person name="Tabin C."/>
            <person name="Volff J.N."/>
            <person name="Yoshizawa M."/>
            <person name="Warren W.C."/>
        </authorList>
    </citation>
    <scope>NUCLEOTIDE SEQUENCE [LARGE SCALE GENOMIC DNA]</scope>
    <source>
        <strain evidence="2">female</strain>
    </source>
</reference>
<dbReference type="eggNOG" id="KOG4641">
    <property type="taxonomic scope" value="Eukaryota"/>
</dbReference>
<keyword evidence="2" id="KW-1185">Reference proteome</keyword>
<dbReference type="InParanoid" id="W5K668"/>
<dbReference type="Bgee" id="ENSAMXG00000003023">
    <property type="expression patterns" value="Expressed in testis and 3 other cell types or tissues"/>
</dbReference>
<dbReference type="Proteomes" id="UP000018467">
    <property type="component" value="Unassembled WGS sequence"/>
</dbReference>
<organism evidence="1 2">
    <name type="scientific">Astyanax mexicanus</name>
    <name type="common">Blind cave fish</name>
    <name type="synonym">Astyanax fasciatus mexicanus</name>
    <dbReference type="NCBI Taxonomy" id="7994"/>
    <lineage>
        <taxon>Eukaryota</taxon>
        <taxon>Metazoa</taxon>
        <taxon>Chordata</taxon>
        <taxon>Craniata</taxon>
        <taxon>Vertebrata</taxon>
        <taxon>Euteleostomi</taxon>
        <taxon>Actinopterygii</taxon>
        <taxon>Neopterygii</taxon>
        <taxon>Teleostei</taxon>
        <taxon>Ostariophysi</taxon>
        <taxon>Characiformes</taxon>
        <taxon>Characoidei</taxon>
        <taxon>Acestrorhamphidae</taxon>
        <taxon>Acestrorhamphinae</taxon>
        <taxon>Astyanax</taxon>
    </lineage>
</organism>
<reference evidence="1" key="4">
    <citation type="submission" date="2025-09" db="UniProtKB">
        <authorList>
            <consortium name="Ensembl"/>
        </authorList>
    </citation>
    <scope>IDENTIFICATION</scope>
</reference>
<proteinExistence type="predicted"/>
<evidence type="ECO:0000313" key="2">
    <source>
        <dbReference type="Proteomes" id="UP000018467"/>
    </source>
</evidence>
<reference evidence="1" key="3">
    <citation type="submission" date="2025-08" db="UniProtKB">
        <authorList>
            <consortium name="Ensembl"/>
        </authorList>
    </citation>
    <scope>IDENTIFICATION</scope>
</reference>
<accession>W5K668</accession>
<dbReference type="InterPro" id="IPR032675">
    <property type="entry name" value="LRR_dom_sf"/>
</dbReference>
<protein>
    <submittedName>
        <fullName evidence="1">Uncharacterized protein</fullName>
    </submittedName>
</protein>
<reference evidence="2" key="1">
    <citation type="submission" date="2013-03" db="EMBL/GenBank/DDBJ databases">
        <authorList>
            <person name="Jeffery W."/>
            <person name="Warren W."/>
            <person name="Wilson R.K."/>
        </authorList>
    </citation>
    <scope>NUCLEOTIDE SEQUENCE</scope>
    <source>
        <strain evidence="2">female</strain>
    </source>
</reference>
<dbReference type="Gene3D" id="3.80.10.10">
    <property type="entry name" value="Ribonuclease Inhibitor"/>
    <property type="match status" value="1"/>
</dbReference>